<proteinExistence type="predicted"/>
<dbReference type="EMBL" id="JBHSKG010000006">
    <property type="protein sequence ID" value="MFC5139354.1"/>
    <property type="molecule type" value="Genomic_DNA"/>
</dbReference>
<evidence type="ECO:0000313" key="1">
    <source>
        <dbReference type="EMBL" id="MFC5139354.1"/>
    </source>
</evidence>
<keyword evidence="2" id="KW-1185">Reference proteome</keyword>
<protein>
    <submittedName>
        <fullName evidence="1">Uncharacterized protein</fullName>
    </submittedName>
</protein>
<dbReference type="RefSeq" id="WP_378021550.1">
    <property type="nucleotide sequence ID" value="NZ_JBHSKG010000006.1"/>
</dbReference>
<comment type="caution">
    <text evidence="1">The sequence shown here is derived from an EMBL/GenBank/DDBJ whole genome shotgun (WGS) entry which is preliminary data.</text>
</comment>
<name>A0ABV9ZD66_9PSEU</name>
<gene>
    <name evidence="1" type="ORF">ACFPK1_14020</name>
</gene>
<reference evidence="2" key="1">
    <citation type="journal article" date="2019" name="Int. J. Syst. Evol. Microbiol.">
        <title>The Global Catalogue of Microorganisms (GCM) 10K type strain sequencing project: providing services to taxonomists for standard genome sequencing and annotation.</title>
        <authorList>
            <consortium name="The Broad Institute Genomics Platform"/>
            <consortium name="The Broad Institute Genome Sequencing Center for Infectious Disease"/>
            <person name="Wu L."/>
            <person name="Ma J."/>
        </authorList>
    </citation>
    <scope>NUCLEOTIDE SEQUENCE [LARGE SCALE GENOMIC DNA]</scope>
    <source>
        <strain evidence="2">XZYJ18</strain>
    </source>
</reference>
<organism evidence="1 2">
    <name type="scientific">Actinomycetospora rhizophila</name>
    <dbReference type="NCBI Taxonomy" id="1416876"/>
    <lineage>
        <taxon>Bacteria</taxon>
        <taxon>Bacillati</taxon>
        <taxon>Actinomycetota</taxon>
        <taxon>Actinomycetes</taxon>
        <taxon>Pseudonocardiales</taxon>
        <taxon>Pseudonocardiaceae</taxon>
        <taxon>Actinomycetospora</taxon>
    </lineage>
</organism>
<sequence length="69" mass="6976">MTAGPPGAVLLLSAWVDGGALRVRLSASDDLAGPTRPLGVAGDVDGACELVRRWLQNVVESGTPPPDGP</sequence>
<dbReference type="Proteomes" id="UP001596175">
    <property type="component" value="Unassembled WGS sequence"/>
</dbReference>
<evidence type="ECO:0000313" key="2">
    <source>
        <dbReference type="Proteomes" id="UP001596175"/>
    </source>
</evidence>
<accession>A0ABV9ZD66</accession>